<evidence type="ECO:0000313" key="3">
    <source>
        <dbReference type="Proteomes" id="UP001265259"/>
    </source>
</evidence>
<accession>A0ABU3DGP7</accession>
<keyword evidence="1" id="KW-1133">Transmembrane helix</keyword>
<evidence type="ECO:0000256" key="1">
    <source>
        <dbReference type="SAM" id="Phobius"/>
    </source>
</evidence>
<keyword evidence="1" id="KW-0472">Membrane</keyword>
<reference evidence="2 3" key="1">
    <citation type="submission" date="2023-09" db="EMBL/GenBank/DDBJ databases">
        <authorList>
            <person name="Rey-Velasco X."/>
        </authorList>
    </citation>
    <scope>NUCLEOTIDE SEQUENCE [LARGE SCALE GENOMIC DNA]</scope>
    <source>
        <strain evidence="2 3">F158</strain>
    </source>
</reference>
<comment type="caution">
    <text evidence="2">The sequence shown here is derived from an EMBL/GenBank/DDBJ whole genome shotgun (WGS) entry which is preliminary data.</text>
</comment>
<dbReference type="Proteomes" id="UP001265259">
    <property type="component" value="Unassembled WGS sequence"/>
</dbReference>
<keyword evidence="3" id="KW-1185">Reference proteome</keyword>
<dbReference type="EMBL" id="JAVRHL010000002">
    <property type="protein sequence ID" value="MDT0682860.1"/>
    <property type="molecule type" value="Genomic_DNA"/>
</dbReference>
<evidence type="ECO:0000313" key="2">
    <source>
        <dbReference type="EMBL" id="MDT0682860.1"/>
    </source>
</evidence>
<sequence>MNTRNKTTGTEPDAPQDVELDALFVAARQQGAAPSTALMGRILADAYDVAEAREIDPGDAPAPSLPARGRIRRALAALGGWPAVATLGAATLAGLWIGYAPPFAMSLPGVTGGEETTLAWAMPDISPLLTEDAAVDG</sequence>
<gene>
    <name evidence="2" type="ORF">RM543_09195</name>
</gene>
<feature type="transmembrane region" description="Helical" evidence="1">
    <location>
        <begin position="74"/>
        <end position="99"/>
    </location>
</feature>
<name>A0ABU3DGP7_9RHOB</name>
<protein>
    <recommendedName>
        <fullName evidence="4">Dihydroorotate dehydrogenase</fullName>
    </recommendedName>
</protein>
<dbReference type="RefSeq" id="WP_311690805.1">
    <property type="nucleotide sequence ID" value="NZ_JAVRHL010000002.1"/>
</dbReference>
<proteinExistence type="predicted"/>
<evidence type="ECO:0008006" key="4">
    <source>
        <dbReference type="Google" id="ProtNLM"/>
    </source>
</evidence>
<keyword evidence="1" id="KW-0812">Transmembrane</keyword>
<organism evidence="2 3">
    <name type="scientific">Tropicimonas omnivorans</name>
    <dbReference type="NCBI Taxonomy" id="3075590"/>
    <lineage>
        <taxon>Bacteria</taxon>
        <taxon>Pseudomonadati</taxon>
        <taxon>Pseudomonadota</taxon>
        <taxon>Alphaproteobacteria</taxon>
        <taxon>Rhodobacterales</taxon>
        <taxon>Roseobacteraceae</taxon>
        <taxon>Tropicimonas</taxon>
    </lineage>
</organism>